<dbReference type="GO" id="GO:0010181">
    <property type="term" value="F:FMN binding"/>
    <property type="evidence" value="ECO:0007669"/>
    <property type="project" value="UniProtKB-UniRule"/>
</dbReference>
<dbReference type="HAMAP" id="MF_00354">
    <property type="entry name" value="Idi_2"/>
    <property type="match status" value="1"/>
</dbReference>
<feature type="domain" description="FMN-dependent dehydrogenase" evidence="12">
    <location>
        <begin position="27"/>
        <end position="143"/>
    </location>
</feature>
<comment type="cofactor">
    <cofactor evidence="11">
        <name>NADPH</name>
        <dbReference type="ChEBI" id="CHEBI:57783"/>
    </cofactor>
</comment>
<gene>
    <name evidence="11 13" type="primary">fni</name>
    <name evidence="13" type="ORF">HMPREF0528_1369</name>
</gene>
<dbReference type="GO" id="GO:0005737">
    <property type="term" value="C:cytoplasm"/>
    <property type="evidence" value="ECO:0007669"/>
    <property type="project" value="UniProtKB-SubCell"/>
</dbReference>
<feature type="binding site" evidence="11">
    <location>
        <begin position="285"/>
        <end position="286"/>
    </location>
    <ligand>
        <name>FMN</name>
        <dbReference type="ChEBI" id="CHEBI:58210"/>
    </ligand>
</feature>
<feature type="binding site" evidence="11">
    <location>
        <position position="127"/>
    </location>
    <ligand>
        <name>FMN</name>
        <dbReference type="ChEBI" id="CHEBI:58210"/>
    </ligand>
</feature>
<keyword evidence="5 11" id="KW-0479">Metal-binding</keyword>
<evidence type="ECO:0000313" key="14">
    <source>
        <dbReference type="Proteomes" id="UP000003491"/>
    </source>
</evidence>
<dbReference type="HOGENOM" id="CLU_065515_0_0_9"/>
<dbReference type="NCBIfam" id="TIGR02151">
    <property type="entry name" value="IPP_isom_2"/>
    <property type="match status" value="1"/>
</dbReference>
<keyword evidence="2 11" id="KW-0963">Cytoplasm</keyword>
<feature type="binding site" evidence="11">
    <location>
        <position position="157"/>
    </location>
    <ligand>
        <name>substrate</name>
    </ligand>
</feature>
<comment type="cofactor">
    <cofactor evidence="11">
        <name>Mg(2+)</name>
        <dbReference type="ChEBI" id="CHEBI:18420"/>
    </cofactor>
</comment>
<dbReference type="Gene3D" id="3.20.20.70">
    <property type="entry name" value="Aldolase class I"/>
    <property type="match status" value="1"/>
</dbReference>
<dbReference type="InterPro" id="IPR011179">
    <property type="entry name" value="IPdP_isomerase"/>
</dbReference>
<dbReference type="PATRIC" id="fig|525330.7.peg.161"/>
<dbReference type="Pfam" id="PF01070">
    <property type="entry name" value="FMN_dh"/>
    <property type="match status" value="2"/>
</dbReference>
<dbReference type="SUPFAM" id="SSF51395">
    <property type="entry name" value="FMN-linked oxidoreductases"/>
    <property type="match status" value="1"/>
</dbReference>
<dbReference type="GO" id="GO:0000287">
    <property type="term" value="F:magnesium ion binding"/>
    <property type="evidence" value="ECO:0007669"/>
    <property type="project" value="UniProtKB-UniRule"/>
</dbReference>
<evidence type="ECO:0000256" key="1">
    <source>
        <dbReference type="ARBA" id="ARBA00001917"/>
    </source>
</evidence>
<feature type="domain" description="FMN-dependent dehydrogenase" evidence="12">
    <location>
        <begin position="152"/>
        <end position="326"/>
    </location>
</feature>
<comment type="function">
    <text evidence="11">Involved in the biosynthesis of isoprenoids. Catalyzes the 1,3-allylic rearrangement of the homoallylic substrate isopentenyl (IPP) to its allylic isomer, dimethylallyl diphosphate (DMAPP).</text>
</comment>
<evidence type="ECO:0000256" key="2">
    <source>
        <dbReference type="ARBA" id="ARBA00022490"/>
    </source>
</evidence>
<feature type="binding site" evidence="11">
    <location>
        <position position="188"/>
    </location>
    <ligand>
        <name>FMN</name>
        <dbReference type="ChEBI" id="CHEBI:58210"/>
    </ligand>
</feature>
<evidence type="ECO:0000259" key="12">
    <source>
        <dbReference type="Pfam" id="PF01070"/>
    </source>
</evidence>
<keyword evidence="6 11" id="KW-0460">Magnesium</keyword>
<dbReference type="GO" id="GO:0004452">
    <property type="term" value="F:isopentenyl-diphosphate delta-isomerase activity"/>
    <property type="evidence" value="ECO:0007669"/>
    <property type="project" value="UniProtKB-UniRule"/>
</dbReference>
<dbReference type="GO" id="GO:0008299">
    <property type="term" value="P:isoprenoid biosynthetic process"/>
    <property type="evidence" value="ECO:0007669"/>
    <property type="project" value="UniProtKB-UniRule"/>
</dbReference>
<feature type="binding site" evidence="11">
    <location>
        <position position="218"/>
    </location>
    <ligand>
        <name>FMN</name>
        <dbReference type="ChEBI" id="CHEBI:58210"/>
    </ligand>
</feature>
<reference evidence="13 14" key="1">
    <citation type="submission" date="2009-01" db="EMBL/GenBank/DDBJ databases">
        <authorList>
            <person name="Qin X."/>
            <person name="Bachman B."/>
            <person name="Battles P."/>
            <person name="Bell A."/>
            <person name="Bess C."/>
            <person name="Bickham C."/>
            <person name="Chaboub L."/>
            <person name="Chen D."/>
            <person name="Coyle M."/>
            <person name="Deiros D.R."/>
            <person name="Dinh H."/>
            <person name="Forbes L."/>
            <person name="Fowler G."/>
            <person name="Francisco L."/>
            <person name="Fu Q."/>
            <person name="Gubbala S."/>
            <person name="Hale W."/>
            <person name="Han Y."/>
            <person name="Hemphill L."/>
            <person name="Highlander S.K."/>
            <person name="Hirani K."/>
            <person name="Hogues M."/>
            <person name="Jackson L."/>
            <person name="Jakkamsetti A."/>
            <person name="Javaid M."/>
            <person name="Jiang H."/>
            <person name="Korchina V."/>
            <person name="Kovar C."/>
            <person name="Lara F."/>
            <person name="Lee S."/>
            <person name="Mata R."/>
            <person name="Mathew T."/>
            <person name="Moen C."/>
            <person name="Morales K."/>
            <person name="Munidasa M."/>
            <person name="Nazareth L."/>
            <person name="Ngo R."/>
            <person name="Nguyen L."/>
            <person name="Okwuonu G."/>
            <person name="Ongeri F."/>
            <person name="Patil S."/>
            <person name="Petrosino J."/>
            <person name="Pham C."/>
            <person name="Pham P."/>
            <person name="Pu L.-L."/>
            <person name="Puazo M."/>
            <person name="Raj R."/>
            <person name="Reid J."/>
            <person name="Rouhana J."/>
            <person name="Saada N."/>
            <person name="Shang Y."/>
            <person name="Simmons D."/>
            <person name="Thornton R."/>
            <person name="Warren J."/>
            <person name="Weissenberger G."/>
            <person name="Zhang J."/>
            <person name="Zhang L."/>
            <person name="Zhou C."/>
            <person name="Zhu D."/>
            <person name="Muzny D."/>
            <person name="Worley K."/>
            <person name="Gibbs R."/>
        </authorList>
    </citation>
    <scope>NUCLEOTIDE SEQUENCE [LARGE SCALE GENOMIC DNA]</scope>
    <source>
        <strain evidence="13 14">ATCC 33200</strain>
    </source>
</reference>
<dbReference type="PANTHER" id="PTHR43665:SF1">
    <property type="entry name" value="ISOPENTENYL-DIPHOSPHATE DELTA-ISOMERASE"/>
    <property type="match status" value="1"/>
</dbReference>
<comment type="caution">
    <text evidence="11">Lacks conserved residue(s) required for the propagation of feature annotation.</text>
</comment>
<comment type="cofactor">
    <cofactor evidence="1 11">
        <name>FMN</name>
        <dbReference type="ChEBI" id="CHEBI:58210"/>
    </cofactor>
</comment>
<dbReference type="GO" id="GO:0016491">
    <property type="term" value="F:oxidoreductase activity"/>
    <property type="evidence" value="ECO:0007669"/>
    <property type="project" value="InterPro"/>
</dbReference>
<feature type="binding site" evidence="11">
    <location>
        <position position="98"/>
    </location>
    <ligand>
        <name>FMN</name>
        <dbReference type="ChEBI" id="CHEBI:58210"/>
    </ligand>
</feature>
<dbReference type="PANTHER" id="PTHR43665">
    <property type="entry name" value="ISOPENTENYL-DIPHOSPHATE DELTA-ISOMERASE"/>
    <property type="match status" value="1"/>
</dbReference>
<feature type="binding site" evidence="11">
    <location>
        <begin position="11"/>
        <end position="12"/>
    </location>
    <ligand>
        <name>substrate</name>
    </ligand>
</feature>
<evidence type="ECO:0000256" key="4">
    <source>
        <dbReference type="ARBA" id="ARBA00022643"/>
    </source>
</evidence>
<evidence type="ECO:0000256" key="6">
    <source>
        <dbReference type="ARBA" id="ARBA00022842"/>
    </source>
</evidence>
<proteinExistence type="inferred from homology"/>
<keyword evidence="4 11" id="KW-0288">FMN</keyword>
<evidence type="ECO:0000256" key="5">
    <source>
        <dbReference type="ARBA" id="ARBA00022723"/>
    </source>
</evidence>
<evidence type="ECO:0000256" key="11">
    <source>
        <dbReference type="HAMAP-Rule" id="MF_00354"/>
    </source>
</evidence>
<comment type="similarity">
    <text evidence="11">Belongs to the IPP isomerase type 2 family.</text>
</comment>
<comment type="subunit">
    <text evidence="10 11">Homooctamer. Dimer of tetramers.</text>
</comment>
<dbReference type="InterPro" id="IPR013785">
    <property type="entry name" value="Aldolase_TIM"/>
</dbReference>
<feature type="binding site" evidence="11">
    <location>
        <begin position="68"/>
        <end position="70"/>
    </location>
    <ligand>
        <name>FMN</name>
        <dbReference type="ChEBI" id="CHEBI:58210"/>
    </ligand>
</feature>
<dbReference type="EMBL" id="ACGR01000038">
    <property type="protein sequence ID" value="EEJ59562.1"/>
    <property type="molecule type" value="Genomic_DNA"/>
</dbReference>
<evidence type="ECO:0000256" key="8">
    <source>
        <dbReference type="ARBA" id="ARBA00023229"/>
    </source>
</evidence>
<comment type="caution">
    <text evidence="13">The sequence shown here is derived from an EMBL/GenBank/DDBJ whole genome shotgun (WGS) entry which is preliminary data.</text>
</comment>
<accession>C2E6J5</accession>
<dbReference type="Proteomes" id="UP000003491">
    <property type="component" value="Unassembled WGS sequence"/>
</dbReference>
<keyword evidence="9 11" id="KW-0413">Isomerase</keyword>
<organism evidence="13 14">
    <name type="scientific">Lactobacillus johnsonii ATCC 33200</name>
    <dbReference type="NCBI Taxonomy" id="525330"/>
    <lineage>
        <taxon>Bacteria</taxon>
        <taxon>Bacillati</taxon>
        <taxon>Bacillota</taxon>
        <taxon>Bacilli</taxon>
        <taxon>Lactobacillales</taxon>
        <taxon>Lactobacillaceae</taxon>
        <taxon>Lactobacillus</taxon>
    </lineage>
</organism>
<comment type="catalytic activity">
    <reaction evidence="11">
        <text>isopentenyl diphosphate = dimethylallyl diphosphate</text>
        <dbReference type="Rhea" id="RHEA:23284"/>
        <dbReference type="ChEBI" id="CHEBI:57623"/>
        <dbReference type="ChEBI" id="CHEBI:128769"/>
        <dbReference type="EC" id="5.3.3.2"/>
    </reaction>
</comment>
<comment type="subcellular location">
    <subcellularLocation>
        <location evidence="11">Cytoplasm</location>
    </subcellularLocation>
</comment>
<evidence type="ECO:0000313" key="13">
    <source>
        <dbReference type="EMBL" id="EEJ59562.1"/>
    </source>
</evidence>
<keyword evidence="3 11" id="KW-0285">Flavoprotein</keyword>
<feature type="binding site" evidence="11">
    <location>
        <position position="158"/>
    </location>
    <ligand>
        <name>Mg(2+)</name>
        <dbReference type="ChEBI" id="CHEBI:18420"/>
    </ligand>
</feature>
<dbReference type="InterPro" id="IPR000262">
    <property type="entry name" value="FMN-dep_DH"/>
</dbReference>
<evidence type="ECO:0000256" key="7">
    <source>
        <dbReference type="ARBA" id="ARBA00022857"/>
    </source>
</evidence>
<dbReference type="GO" id="GO:0070402">
    <property type="term" value="F:NADPH binding"/>
    <property type="evidence" value="ECO:0007669"/>
    <property type="project" value="UniProtKB-UniRule"/>
</dbReference>
<evidence type="ECO:0000256" key="3">
    <source>
        <dbReference type="ARBA" id="ARBA00022630"/>
    </source>
</evidence>
<dbReference type="CDD" id="cd02811">
    <property type="entry name" value="IDI-2_FMN"/>
    <property type="match status" value="1"/>
</dbReference>
<sequence>MGKIMSQRSQRKEEHLALAKMFFNSNKDNDFNHVHLIRPALPESAVSRDSISTEMFGHQISAPFFINAMTGGSDTSYTINQRLAKAAAAENIPMALGSASILEKEIDQIKSFEVARQENPDGLIFANVNPTTDPKVAQKIVDALDANALQIHLNSVQEAVMPEGDRDFHWIDNLKEIRDTIDVPIIIKEVGMGIDPESLRTLLINDFSIIDLGGSGGTNFAQIENERRKTQKLNFLEDIGLSTVKTLLAARTIPVNKTIIAAGGITNALDIFKSLVLGAQYVGIANYFLQFASQDSETLIAAIQNLKYELKLLTALFGLDHISKADEVKYYLDTDLYNFTRQLYN</sequence>
<dbReference type="EC" id="5.3.3.2" evidence="11"/>
<protein>
    <recommendedName>
        <fullName evidence="11">Isopentenyl-diphosphate delta-isomerase</fullName>
        <shortName evidence="11">IPP isomerase</shortName>
        <ecNumber evidence="11">5.3.3.2</ecNumber>
    </recommendedName>
    <alternativeName>
        <fullName evidence="11">Isopentenyl diphosphate:dimethylallyl diphosphate isomerase</fullName>
    </alternativeName>
    <alternativeName>
        <fullName evidence="11">Isopentenyl pyrophosphate isomerase</fullName>
    </alternativeName>
    <alternativeName>
        <fullName evidence="11">Type 2 isopentenyl diphosphate isomerase</fullName>
        <shortName evidence="11">IDI-2</shortName>
    </alternativeName>
</protein>
<evidence type="ECO:0000256" key="9">
    <source>
        <dbReference type="ARBA" id="ARBA00023235"/>
    </source>
</evidence>
<dbReference type="PIRSF" id="PIRSF003314">
    <property type="entry name" value="IPP_isomerase"/>
    <property type="match status" value="1"/>
</dbReference>
<dbReference type="AlphaFoldDB" id="C2E6J5"/>
<keyword evidence="8 11" id="KW-0414">Isoprene biosynthesis</keyword>
<evidence type="ECO:0000256" key="10">
    <source>
        <dbReference type="ARBA" id="ARBA00025810"/>
    </source>
</evidence>
<keyword evidence="7 11" id="KW-0521">NADP</keyword>
<name>C2E6J5_LACJH</name>